<name>A0ACB8U4R7_9APHY</name>
<sequence length="771" mass="87633">MAPYYSEVEYDVFMSSYVKISANDVTSNLSLGRQELQSYTKDVNEGVRESPMYEQLPETPYEDVIPSLAMYPDTDQAKQAFSRDMDTPTEAIAHRARVAWAWMTIAVEIKHDANLSAFYFDSRGSTGYLRNTVEGRKAQAQFVEYAAQIMARQHRTFVFLLYICENNVRLTRWDRVGCIVSEPIDFEAEPEKVLNFIYRLALMSDKELGYDTTAILATPEEVEQLAVFFRPNEYARECAAEILAPQTQVLHPIYKITCKNINGTEEGVYYIRKDRTASQSPMGPATRGYIMFIQDSYLLGFLKDYWQPHSDGKVPWELDIYMKLKAAGVRHVATAIGGGEVKDGSGSQMTITDNSFNAPLKLEHCRIALKEFARPLEDYENSKGLITIVSHALEGHDNAWNKAKILHRDISVNNIMFVVAQDEETTREMNGILIDWDLCKERDELNNNRTQNGRSGTWAFMSTLSLLHPLKPNDLADDLESFIHVITYYSLRFHRHTMTRSAIKSASEPISEEALASINGLNTKLGKYVFNFYLDYDVGEDGLNRGGGHKRSSARGGELDWWFTDAVPALNYLVTSLYVLLKKHYKQVDFASLRKKYSTLPVPPEQVSSEQGRGSNSSVVDNSGPISLAEGPKWHTDELDVTISGPEQMNEPAKGLNSHQEIMGVFKEAIRRLNNEEKYTPDKTQDQFLRLCVIYYAAPHKVSSNPTDTRLSGNLIQWHPSIILVCSQKADTRYKHNGRAGDKQETSKWVGFSLRDGRCWRWKHLVILVLT</sequence>
<dbReference type="Proteomes" id="UP001055072">
    <property type="component" value="Unassembled WGS sequence"/>
</dbReference>
<comment type="caution">
    <text evidence="1">The sequence shown here is derived from an EMBL/GenBank/DDBJ whole genome shotgun (WGS) entry which is preliminary data.</text>
</comment>
<gene>
    <name evidence="1" type="ORF">BDY19DRAFT_1048081</name>
</gene>
<evidence type="ECO:0000313" key="2">
    <source>
        <dbReference type="Proteomes" id="UP001055072"/>
    </source>
</evidence>
<reference evidence="1" key="1">
    <citation type="journal article" date="2021" name="Environ. Microbiol.">
        <title>Gene family expansions and transcriptome signatures uncover fungal adaptations to wood decay.</title>
        <authorList>
            <person name="Hage H."/>
            <person name="Miyauchi S."/>
            <person name="Viragh M."/>
            <person name="Drula E."/>
            <person name="Min B."/>
            <person name="Chaduli D."/>
            <person name="Navarro D."/>
            <person name="Favel A."/>
            <person name="Norest M."/>
            <person name="Lesage-Meessen L."/>
            <person name="Balint B."/>
            <person name="Merenyi Z."/>
            <person name="de Eugenio L."/>
            <person name="Morin E."/>
            <person name="Martinez A.T."/>
            <person name="Baldrian P."/>
            <person name="Stursova M."/>
            <person name="Martinez M.J."/>
            <person name="Novotny C."/>
            <person name="Magnuson J.K."/>
            <person name="Spatafora J.W."/>
            <person name="Maurice S."/>
            <person name="Pangilinan J."/>
            <person name="Andreopoulos W."/>
            <person name="LaButti K."/>
            <person name="Hundley H."/>
            <person name="Na H."/>
            <person name="Kuo A."/>
            <person name="Barry K."/>
            <person name="Lipzen A."/>
            <person name="Henrissat B."/>
            <person name="Riley R."/>
            <person name="Ahrendt S."/>
            <person name="Nagy L.G."/>
            <person name="Grigoriev I.V."/>
            <person name="Martin F."/>
            <person name="Rosso M.N."/>
        </authorList>
    </citation>
    <scope>NUCLEOTIDE SEQUENCE</scope>
    <source>
        <strain evidence="1">CBS 384.51</strain>
    </source>
</reference>
<evidence type="ECO:0000313" key="1">
    <source>
        <dbReference type="EMBL" id="KAI0089094.1"/>
    </source>
</evidence>
<organism evidence="1 2">
    <name type="scientific">Irpex rosettiformis</name>
    <dbReference type="NCBI Taxonomy" id="378272"/>
    <lineage>
        <taxon>Eukaryota</taxon>
        <taxon>Fungi</taxon>
        <taxon>Dikarya</taxon>
        <taxon>Basidiomycota</taxon>
        <taxon>Agaricomycotina</taxon>
        <taxon>Agaricomycetes</taxon>
        <taxon>Polyporales</taxon>
        <taxon>Irpicaceae</taxon>
        <taxon>Irpex</taxon>
    </lineage>
</organism>
<proteinExistence type="predicted"/>
<dbReference type="EMBL" id="MU274911">
    <property type="protein sequence ID" value="KAI0089094.1"/>
    <property type="molecule type" value="Genomic_DNA"/>
</dbReference>
<keyword evidence="2" id="KW-1185">Reference proteome</keyword>
<accession>A0ACB8U4R7</accession>
<protein>
    <submittedName>
        <fullName evidence="1">Uncharacterized protein</fullName>
    </submittedName>
</protein>